<feature type="coiled-coil region" evidence="1">
    <location>
        <begin position="434"/>
        <end position="461"/>
    </location>
</feature>
<proteinExistence type="predicted"/>
<dbReference type="VEuPathDB" id="FungiDB:PV08_11735"/>
<evidence type="ECO:0000256" key="1">
    <source>
        <dbReference type="SAM" id="Coils"/>
    </source>
</evidence>
<dbReference type="AlphaFoldDB" id="A0A0D2BF43"/>
<feature type="coiled-coil region" evidence="1">
    <location>
        <begin position="110"/>
        <end position="218"/>
    </location>
</feature>
<dbReference type="HOGENOM" id="CLU_423911_0_0_1"/>
<dbReference type="STRING" id="91928.A0A0D2BF43"/>
<accession>A0A0D2BF43</accession>
<organism evidence="2 3">
    <name type="scientific">Exophiala spinifera</name>
    <dbReference type="NCBI Taxonomy" id="91928"/>
    <lineage>
        <taxon>Eukaryota</taxon>
        <taxon>Fungi</taxon>
        <taxon>Dikarya</taxon>
        <taxon>Ascomycota</taxon>
        <taxon>Pezizomycotina</taxon>
        <taxon>Eurotiomycetes</taxon>
        <taxon>Chaetothyriomycetidae</taxon>
        <taxon>Chaetothyriales</taxon>
        <taxon>Herpotrichiellaceae</taxon>
        <taxon>Exophiala</taxon>
    </lineage>
</organism>
<dbReference type="Proteomes" id="UP000053328">
    <property type="component" value="Unassembled WGS sequence"/>
</dbReference>
<dbReference type="RefSeq" id="XP_016230175.1">
    <property type="nucleotide sequence ID" value="XM_016386043.1"/>
</dbReference>
<keyword evidence="1" id="KW-0175">Coiled coil</keyword>
<evidence type="ECO:0000313" key="2">
    <source>
        <dbReference type="EMBL" id="KIW09959.1"/>
    </source>
</evidence>
<dbReference type="GeneID" id="27338818"/>
<dbReference type="EMBL" id="KN847501">
    <property type="protein sequence ID" value="KIW09959.1"/>
    <property type="molecule type" value="Genomic_DNA"/>
</dbReference>
<feature type="coiled-coil region" evidence="1">
    <location>
        <begin position="360"/>
        <end position="408"/>
    </location>
</feature>
<gene>
    <name evidence="2" type="ORF">PV08_11735</name>
</gene>
<reference evidence="2 3" key="1">
    <citation type="submission" date="2015-01" db="EMBL/GenBank/DDBJ databases">
        <title>The Genome Sequence of Exophiala spinifera CBS89968.</title>
        <authorList>
            <consortium name="The Broad Institute Genomics Platform"/>
            <person name="Cuomo C."/>
            <person name="de Hoog S."/>
            <person name="Gorbushina A."/>
            <person name="Stielow B."/>
            <person name="Teixiera M."/>
            <person name="Abouelleil A."/>
            <person name="Chapman S.B."/>
            <person name="Priest M."/>
            <person name="Young S.K."/>
            <person name="Wortman J."/>
            <person name="Nusbaum C."/>
            <person name="Birren B."/>
        </authorList>
    </citation>
    <scope>NUCLEOTIDE SEQUENCE [LARGE SCALE GENOMIC DNA]</scope>
    <source>
        <strain evidence="2 3">CBS 89968</strain>
    </source>
</reference>
<keyword evidence="3" id="KW-1185">Reference proteome</keyword>
<protein>
    <submittedName>
        <fullName evidence="2">Uncharacterized protein</fullName>
    </submittedName>
</protein>
<name>A0A0D2BF43_9EURO</name>
<sequence>MAEERLAIDHTQRQGFNDILEEINELKTTATVAAEEQKTLKADLASLTEKFPTFAVDLGIAMSSTSAEQIAAAKAKTLQMARKVLSKHPEIIQSLAAETTADNTPLSQQLNAVRTAVRRLEAILEGLTKQVARFGEEQSSFARAMDEAVIRVRATVIAEQNEIEQAKANAREKEQENTTLTIEQVKQTSRLQTLEKLQEKVSREKEALQTRVEKVLSELTESNAHRKLQEAQLSRIDQSLRNSQGDVKFAHEQYSQVREQFLDRTHELAESLQQLAEAQQAFIKLQQDYHGVCQFHLDREESFERELAETVTQRERFEGFYTRVKQQLADTDHEFAVAAEESKQHSAAKEAQLMATLSEKARMEDKMAGLLESNARLTQENDDLRKLLQKAYQATKSANQKIQGLEEKCTKLCAAADHHASTLTSNVILHKSEMDKAQEDKAALSSEIKALKERLDEKMQGETQSATLVQSLRDRLRCVPFYHELIALSGGTILTNMDTSVLDRVIHRCLSWEESSPGEISRSSQPILIEGLFNEEEAGESPTQTLLALLPRLEASGDRMSLADIFKLTTAIMTCSFQGMELSISITLSFLVTLVEEDRFVNGTMEEMALLYCACTTLMTIEDPHRRATFNRQCKKTLSSLVPNSTMAQQLTSLVDMDVGQPQQELAARLKASAEENDIGVTVGIYHLHMDNEYGVVIAEPHQPSDPPRIGFLKPTEIELKVDVMNLSLGLQLTCTDAHVIGTWSASWPLDNTRVAYTFIKACKAEENRELDLT</sequence>
<evidence type="ECO:0000313" key="3">
    <source>
        <dbReference type="Proteomes" id="UP000053328"/>
    </source>
</evidence>